<evidence type="ECO:0000313" key="1">
    <source>
        <dbReference type="EMBL" id="MEE2527191.1"/>
    </source>
</evidence>
<evidence type="ECO:0000313" key="2">
    <source>
        <dbReference type="Proteomes" id="UP001354971"/>
    </source>
</evidence>
<dbReference type="PANTHER" id="PTHR40257:SF1">
    <property type="entry name" value="DUF1330 DOMAIN-CONTAINING PROTEIN"/>
    <property type="match status" value="1"/>
</dbReference>
<dbReference type="Proteomes" id="UP001354971">
    <property type="component" value="Unassembled WGS sequence"/>
</dbReference>
<name>A0ABU7LU98_9PROT</name>
<accession>A0ABU7LU98</accession>
<evidence type="ECO:0008006" key="3">
    <source>
        <dbReference type="Google" id="ProtNLM"/>
    </source>
</evidence>
<protein>
    <recommendedName>
        <fullName evidence="3">DUF1330 domain-containing protein</fullName>
    </recommendedName>
</protein>
<dbReference type="EMBL" id="JAZDRP010000009">
    <property type="protein sequence ID" value="MEE2527191.1"/>
    <property type="molecule type" value="Genomic_DNA"/>
</dbReference>
<keyword evidence="2" id="KW-1185">Reference proteome</keyword>
<proteinExistence type="predicted"/>
<gene>
    <name evidence="1" type="ORF">V0U79_12510</name>
</gene>
<dbReference type="SUPFAM" id="SSF54909">
    <property type="entry name" value="Dimeric alpha+beta barrel"/>
    <property type="match status" value="1"/>
</dbReference>
<organism evidence="1 2">
    <name type="scientific">Hyphobacterium lacteum</name>
    <dbReference type="NCBI Taxonomy" id="3116575"/>
    <lineage>
        <taxon>Bacteria</taxon>
        <taxon>Pseudomonadati</taxon>
        <taxon>Pseudomonadota</taxon>
        <taxon>Alphaproteobacteria</taxon>
        <taxon>Maricaulales</taxon>
        <taxon>Maricaulaceae</taxon>
        <taxon>Hyphobacterium</taxon>
    </lineage>
</organism>
<dbReference type="RefSeq" id="WP_330199853.1">
    <property type="nucleotide sequence ID" value="NZ_JAZDRP010000009.1"/>
</dbReference>
<reference evidence="1 2" key="1">
    <citation type="submission" date="2024-01" db="EMBL/GenBank/DDBJ databases">
        <title>Hyphobacterium bacterium isolated from marine sediment.</title>
        <authorList>
            <person name="Zhao S."/>
        </authorList>
    </citation>
    <scope>NUCLEOTIDE SEQUENCE [LARGE SCALE GENOMIC DNA]</scope>
    <source>
        <strain evidence="2">HN65</strain>
    </source>
</reference>
<sequence length="134" mass="14762">MKNAVEPNDDQINAFLAMGDAPVYMVNLLKFREKANYPDGRDADISGREAYFRYAEPMTRLVLAAGGSLDFSGDVGGLLIGELDENWDMVAIMTYPSPKTLVDISLTPEFQEIAVHRKAGLEGQLLLPCRVPGR</sequence>
<dbReference type="PANTHER" id="PTHR40257">
    <property type="match status" value="1"/>
</dbReference>
<dbReference type="Gene3D" id="3.30.70.100">
    <property type="match status" value="1"/>
</dbReference>
<dbReference type="InterPro" id="IPR011008">
    <property type="entry name" value="Dimeric_a/b-barrel"/>
</dbReference>
<comment type="caution">
    <text evidence="1">The sequence shown here is derived from an EMBL/GenBank/DDBJ whole genome shotgun (WGS) entry which is preliminary data.</text>
</comment>